<keyword evidence="1" id="KW-0812">Transmembrane</keyword>
<keyword evidence="1" id="KW-0472">Membrane</keyword>
<feature type="transmembrane region" description="Helical" evidence="1">
    <location>
        <begin position="40"/>
        <end position="61"/>
    </location>
</feature>
<feature type="transmembrane region" description="Helical" evidence="1">
    <location>
        <begin position="130"/>
        <end position="152"/>
    </location>
</feature>
<reference evidence="3 4" key="1">
    <citation type="submission" date="2018-04" db="EMBL/GenBank/DDBJ databases">
        <authorList>
            <person name="Eckel V.P."/>
            <person name="Vogel R.F."/>
        </authorList>
    </citation>
    <scope>NUCLEOTIDE SEQUENCE [LARGE SCALE GENOMIC DNA]</scope>
    <source>
        <strain evidence="4">TMW 2.1764</strain>
    </source>
</reference>
<evidence type="ECO:0000259" key="2">
    <source>
        <dbReference type="Pfam" id="PF01757"/>
    </source>
</evidence>
<dbReference type="InterPro" id="IPR052734">
    <property type="entry name" value="Nod_factor_acetyltransferase"/>
</dbReference>
<evidence type="ECO:0000313" key="4">
    <source>
        <dbReference type="Proteomes" id="UP000325415"/>
    </source>
</evidence>
<dbReference type="RefSeq" id="WP_152581509.1">
    <property type="nucleotide sequence ID" value="NZ_JALCMD010000015.1"/>
</dbReference>
<evidence type="ECO:0000256" key="1">
    <source>
        <dbReference type="SAM" id="Phobius"/>
    </source>
</evidence>
<dbReference type="PANTHER" id="PTHR37312">
    <property type="entry name" value="MEMBRANE-BOUND ACYLTRANSFERASE YKRP-RELATED"/>
    <property type="match status" value="1"/>
</dbReference>
<feature type="transmembrane region" description="Helical" evidence="1">
    <location>
        <begin position="159"/>
        <end position="179"/>
    </location>
</feature>
<dbReference type="GO" id="GO:0016747">
    <property type="term" value="F:acyltransferase activity, transferring groups other than amino-acyl groups"/>
    <property type="evidence" value="ECO:0007669"/>
    <property type="project" value="InterPro"/>
</dbReference>
<gene>
    <name evidence="3" type="ORF">DDE84_09735</name>
</gene>
<accession>A0A5N6S5L2</accession>
<keyword evidence="3" id="KW-0808">Transferase</keyword>
<dbReference type="GeneID" id="78127962"/>
<feature type="transmembrane region" description="Helical" evidence="1">
    <location>
        <begin position="7"/>
        <end position="28"/>
    </location>
</feature>
<feature type="transmembrane region" description="Helical" evidence="1">
    <location>
        <begin position="211"/>
        <end position="230"/>
    </location>
</feature>
<keyword evidence="4" id="KW-1185">Reference proteome</keyword>
<organism evidence="3 4">
    <name type="scientific">Bifidobacterium tibiigranuli</name>
    <dbReference type="NCBI Taxonomy" id="2172043"/>
    <lineage>
        <taxon>Bacteria</taxon>
        <taxon>Bacillati</taxon>
        <taxon>Actinomycetota</taxon>
        <taxon>Actinomycetes</taxon>
        <taxon>Bifidobacteriales</taxon>
        <taxon>Bifidobacteriaceae</taxon>
        <taxon>Bifidobacterium</taxon>
    </lineage>
</organism>
<feature type="transmembrane region" description="Helical" evidence="1">
    <location>
        <begin position="311"/>
        <end position="332"/>
    </location>
</feature>
<feature type="transmembrane region" description="Helical" evidence="1">
    <location>
        <begin position="77"/>
        <end position="96"/>
    </location>
</feature>
<evidence type="ECO:0000313" key="3">
    <source>
        <dbReference type="EMBL" id="KAE8126933.1"/>
    </source>
</evidence>
<name>A0A5N6S5L2_9BIFI</name>
<dbReference type="PANTHER" id="PTHR37312:SF1">
    <property type="entry name" value="MEMBRANE-BOUND ACYLTRANSFERASE YKRP-RELATED"/>
    <property type="match status" value="1"/>
</dbReference>
<protein>
    <submittedName>
        <fullName evidence="3">Acyltransferase</fullName>
    </submittedName>
</protein>
<keyword evidence="3" id="KW-0012">Acyltransferase</keyword>
<proteinExistence type="predicted"/>
<dbReference type="OrthoDB" id="6623990at2"/>
<sequence>MASRIRYFDIAKGVAILCVILGHSILIVNNAPASGSLAAYLYHFCFTFHMPLFFILSGYFMHPERPFRGAKESKELLATYGITSLTVVVLNTLIAWSTRTGGRTAFRHWMLTALYGAGARTNNFLWKAPASIGAIWFLLALFWAHLLMHIFARMKGAPLWILLIFCIGYFSARVVWLPVSIQSGMTATLFVYIGYVARQGDVLGFLRHHRYLWIVPFAVWGLFFWEFSGFSMAVNQYGQRPLLALVGSFCATLGIVGICMVIDKAVPPLGKGLSLVGQYTLPILCIHLVEDSITPWGHVIPRLDALTHGVAVPYVIFAVRTIIDLLLTWGLYHVPKVNMLFFPSLAKQQREALVAAAPAAGGTTTSHAHPAHRRH</sequence>
<comment type="caution">
    <text evidence="3">The sequence shown here is derived from an EMBL/GenBank/DDBJ whole genome shotgun (WGS) entry which is preliminary data.</text>
</comment>
<dbReference type="InterPro" id="IPR002656">
    <property type="entry name" value="Acyl_transf_3_dom"/>
</dbReference>
<keyword evidence="1" id="KW-1133">Transmembrane helix</keyword>
<feature type="transmembrane region" description="Helical" evidence="1">
    <location>
        <begin position="242"/>
        <end position="263"/>
    </location>
</feature>
<feature type="domain" description="Acyltransferase 3" evidence="2">
    <location>
        <begin position="6"/>
        <end position="298"/>
    </location>
</feature>
<dbReference type="Pfam" id="PF01757">
    <property type="entry name" value="Acyl_transf_3"/>
    <property type="match status" value="1"/>
</dbReference>
<dbReference type="AlphaFoldDB" id="A0A5N6S5L2"/>
<dbReference type="Proteomes" id="UP000325415">
    <property type="component" value="Unassembled WGS sequence"/>
</dbReference>
<dbReference type="EMBL" id="QDAG01000010">
    <property type="protein sequence ID" value="KAE8126933.1"/>
    <property type="molecule type" value="Genomic_DNA"/>
</dbReference>